<reference evidence="6" key="1">
    <citation type="journal article" date="2019" name="Int. J. Syst. Evol. Microbiol.">
        <title>The Global Catalogue of Microorganisms (GCM) 10K type strain sequencing project: providing services to taxonomists for standard genome sequencing and annotation.</title>
        <authorList>
            <consortium name="The Broad Institute Genomics Platform"/>
            <consortium name="The Broad Institute Genome Sequencing Center for Infectious Disease"/>
            <person name="Wu L."/>
            <person name="Ma J."/>
        </authorList>
    </citation>
    <scope>NUCLEOTIDE SEQUENCE [LARGE SCALE GENOMIC DNA]</scope>
    <source>
        <strain evidence="6">CCUG 60023</strain>
    </source>
</reference>
<dbReference type="InterPro" id="IPR002510">
    <property type="entry name" value="Metalloprtase-TldD/E_N"/>
</dbReference>
<dbReference type="Pfam" id="PF19290">
    <property type="entry name" value="PmbA_TldD_2nd"/>
    <property type="match status" value="1"/>
</dbReference>
<organism evidence="5 6">
    <name type="scientific">Pseudahrensia aquimaris</name>
    <dbReference type="NCBI Taxonomy" id="744461"/>
    <lineage>
        <taxon>Bacteria</taxon>
        <taxon>Pseudomonadati</taxon>
        <taxon>Pseudomonadota</taxon>
        <taxon>Alphaproteobacteria</taxon>
        <taxon>Hyphomicrobiales</taxon>
        <taxon>Ahrensiaceae</taxon>
        <taxon>Pseudahrensia</taxon>
    </lineage>
</organism>
<evidence type="ECO:0000259" key="3">
    <source>
        <dbReference type="Pfam" id="PF19289"/>
    </source>
</evidence>
<dbReference type="Pfam" id="PF19289">
    <property type="entry name" value="PmbA_TldD_3rd"/>
    <property type="match status" value="1"/>
</dbReference>
<dbReference type="InterPro" id="IPR047657">
    <property type="entry name" value="PmbA"/>
</dbReference>
<evidence type="ECO:0000259" key="2">
    <source>
        <dbReference type="Pfam" id="PF01523"/>
    </source>
</evidence>
<feature type="domain" description="Metalloprotease TldD/E N-terminal" evidence="2">
    <location>
        <begin position="35"/>
        <end position="96"/>
    </location>
</feature>
<accession>A0ABW3FEX2</accession>
<dbReference type="InterPro" id="IPR045570">
    <property type="entry name" value="Metalloprtase-TldD/E_cen_dom"/>
</dbReference>
<sequence length="452" mass="47672">MQNHPTDSDFDLKPLQDRAIELVDAAKRAGADAGDAVVASSRSTGVDIRNGAVEEIDASENDAFSLRVFVGNRSASVSANRGGDAAILAERAVAMAKVSPENTYGGLADEERLAKQFPDLDLLDNTVLTVEEMTERARACEEAALAVKGVTKSSGSGCGRSIGGTVLATSHGFIGSYAASRYSLSVSAVAGEGTGMERDYDFDSKRHLKDLRDPQSIGKTAGERTVKRLSPQVLPTQQGTIIFEPRMARSLVGHMVSALNGASVVRKTSFLRDAMGEAAFSETVRVTDRPHRLRGLASRPFDGEGVALEDLPLIDGGVIQNWLLDSATARELGLATNGRANRSGSSTSPGTTNLTLDAGQRSLAQMIADTKSGLLVTELIGQGVNMVTGDYSRGASGFRIENGELTYAVSEITIAGNLKDMFKRLEPASEIDTQGSIHTPAIAIEGLTIAGR</sequence>
<gene>
    <name evidence="5" type="ORF">ACFQ14_06910</name>
</gene>
<dbReference type="InterPro" id="IPR045569">
    <property type="entry name" value="Metalloprtase-TldD/E_C"/>
</dbReference>
<feature type="domain" description="Metalloprotease TldD/E C-terminal" evidence="3">
    <location>
        <begin position="237"/>
        <end position="451"/>
    </location>
</feature>
<comment type="similarity">
    <text evidence="1">Belongs to the peptidase U62 family.</text>
</comment>
<proteinExistence type="inferred from homology"/>
<dbReference type="Pfam" id="PF01523">
    <property type="entry name" value="PmbA_TldD_1st"/>
    <property type="match status" value="1"/>
</dbReference>
<name>A0ABW3FEX2_9HYPH</name>
<keyword evidence="6" id="KW-1185">Reference proteome</keyword>
<dbReference type="PANTHER" id="PTHR43421">
    <property type="entry name" value="METALLOPROTEASE PMBA"/>
    <property type="match status" value="1"/>
</dbReference>
<dbReference type="InterPro" id="IPR036059">
    <property type="entry name" value="TldD/PmbA_sf"/>
</dbReference>
<feature type="domain" description="Metalloprotease TldD/E central" evidence="4">
    <location>
        <begin position="128"/>
        <end position="229"/>
    </location>
</feature>
<evidence type="ECO:0000256" key="1">
    <source>
        <dbReference type="ARBA" id="ARBA00005836"/>
    </source>
</evidence>
<protein>
    <submittedName>
        <fullName evidence="5">TldD/PmbA family protein</fullName>
    </submittedName>
</protein>
<comment type="caution">
    <text evidence="5">The sequence shown here is derived from an EMBL/GenBank/DDBJ whole genome shotgun (WGS) entry which is preliminary data.</text>
</comment>
<dbReference type="SUPFAM" id="SSF111283">
    <property type="entry name" value="Putative modulator of DNA gyrase, PmbA/TldD"/>
    <property type="match status" value="1"/>
</dbReference>
<dbReference type="RefSeq" id="WP_377211963.1">
    <property type="nucleotide sequence ID" value="NZ_JBHTJV010000003.1"/>
</dbReference>
<dbReference type="PANTHER" id="PTHR43421:SF1">
    <property type="entry name" value="METALLOPROTEASE PMBA"/>
    <property type="match status" value="1"/>
</dbReference>
<dbReference type="EMBL" id="JBHTJV010000003">
    <property type="protein sequence ID" value="MFD0916132.1"/>
    <property type="molecule type" value="Genomic_DNA"/>
</dbReference>
<dbReference type="InterPro" id="IPR035068">
    <property type="entry name" value="TldD/PmbA_N"/>
</dbReference>
<dbReference type="Proteomes" id="UP001597101">
    <property type="component" value="Unassembled WGS sequence"/>
</dbReference>
<evidence type="ECO:0000259" key="4">
    <source>
        <dbReference type="Pfam" id="PF19290"/>
    </source>
</evidence>
<evidence type="ECO:0000313" key="6">
    <source>
        <dbReference type="Proteomes" id="UP001597101"/>
    </source>
</evidence>
<dbReference type="Gene3D" id="3.30.2290.10">
    <property type="entry name" value="PmbA/TldD superfamily"/>
    <property type="match status" value="1"/>
</dbReference>
<evidence type="ECO:0000313" key="5">
    <source>
        <dbReference type="EMBL" id="MFD0916132.1"/>
    </source>
</evidence>